<feature type="region of interest" description="Disordered" evidence="3">
    <location>
        <begin position="303"/>
        <end position="367"/>
    </location>
</feature>
<dbReference type="SMART" id="SM00338">
    <property type="entry name" value="BRLZ"/>
    <property type="match status" value="1"/>
</dbReference>
<feature type="region of interest" description="Disordered" evidence="3">
    <location>
        <begin position="186"/>
        <end position="210"/>
    </location>
</feature>
<proteinExistence type="predicted"/>
<dbReference type="InterPro" id="IPR004827">
    <property type="entry name" value="bZIP"/>
</dbReference>
<dbReference type="PANTHER" id="PTHR46835">
    <property type="entry name" value="BASIC-LEUCINE ZIPPER (BZIP) TRANSCRIPTION FACTOR FAMILY PROTEIN-RELATED"/>
    <property type="match status" value="1"/>
</dbReference>
<dbReference type="GO" id="GO:0005634">
    <property type="term" value="C:nucleus"/>
    <property type="evidence" value="ECO:0007669"/>
    <property type="project" value="UniProtKB-ARBA"/>
</dbReference>
<dbReference type="SUPFAM" id="SSF57959">
    <property type="entry name" value="Leucine zipper domain"/>
    <property type="match status" value="1"/>
</dbReference>
<evidence type="ECO:0000313" key="5">
    <source>
        <dbReference type="EMBL" id="ONK56504.1"/>
    </source>
</evidence>
<accession>A0A5P1E1P4</accession>
<dbReference type="AlphaFoldDB" id="A0A5P1E1P4"/>
<dbReference type="CDD" id="cd14703">
    <property type="entry name" value="bZIP_plant_RF2"/>
    <property type="match status" value="1"/>
</dbReference>
<gene>
    <name evidence="5" type="ORF">A4U43_C10F9490</name>
</gene>
<organism evidence="5 6">
    <name type="scientific">Asparagus officinalis</name>
    <name type="common">Garden asparagus</name>
    <dbReference type="NCBI Taxonomy" id="4686"/>
    <lineage>
        <taxon>Eukaryota</taxon>
        <taxon>Viridiplantae</taxon>
        <taxon>Streptophyta</taxon>
        <taxon>Embryophyta</taxon>
        <taxon>Tracheophyta</taxon>
        <taxon>Spermatophyta</taxon>
        <taxon>Magnoliopsida</taxon>
        <taxon>Liliopsida</taxon>
        <taxon>Asparagales</taxon>
        <taxon>Asparagaceae</taxon>
        <taxon>Asparagoideae</taxon>
        <taxon>Asparagus</taxon>
    </lineage>
</organism>
<name>A0A5P1E1P4_ASPOF</name>
<feature type="compositionally biased region" description="Low complexity" evidence="3">
    <location>
        <begin position="303"/>
        <end position="321"/>
    </location>
</feature>
<dbReference type="InterPro" id="IPR044797">
    <property type="entry name" value="At4g06598-like"/>
</dbReference>
<sequence>MQAIREMHGSRSSVCTVKQPYLSPKSPSPKIPPSYVGYNSAHLGPIGTPTTREGHRHQHTSSVSILIDEQPSWLDDLLNEPDSPVGKGAHKRSSSDSFAYVHTSNVSSNLAHDGFNDQHLQGLQHPHCIGENSSRMLQNRRHELTLSNVNYLGRNGSFVKKKIIRHPGPISTTKEPEALGCEQFHEESAQDMKESSEKKEDAHEKQAQSELEIKQVKRQFAQRSRVRKLQYIAELERNVHALQAEGFEIPAEIEFLSQQNHLLSLENTALKQRLDSLSQEHIIKCFEQEMLEREISRLRGFPHHCQQQRQQQQHPQQQMQRQRQHRNRASNHRRSNSRDLGSQFSNLPSQQKDSSSKQDPVADPLHT</sequence>
<evidence type="ECO:0000256" key="3">
    <source>
        <dbReference type="SAM" id="MobiDB-lite"/>
    </source>
</evidence>
<dbReference type="InterPro" id="IPR046347">
    <property type="entry name" value="bZIP_sf"/>
</dbReference>
<keyword evidence="6" id="KW-1185">Reference proteome</keyword>
<evidence type="ECO:0000256" key="2">
    <source>
        <dbReference type="ARBA" id="ARBA00023163"/>
    </source>
</evidence>
<reference evidence="6" key="1">
    <citation type="journal article" date="2017" name="Nat. Commun.">
        <title>The asparagus genome sheds light on the origin and evolution of a young Y chromosome.</title>
        <authorList>
            <person name="Harkess A."/>
            <person name="Zhou J."/>
            <person name="Xu C."/>
            <person name="Bowers J.E."/>
            <person name="Van der Hulst R."/>
            <person name="Ayyampalayam S."/>
            <person name="Mercati F."/>
            <person name="Riccardi P."/>
            <person name="McKain M.R."/>
            <person name="Kakrana A."/>
            <person name="Tang H."/>
            <person name="Ray J."/>
            <person name="Groenendijk J."/>
            <person name="Arikit S."/>
            <person name="Mathioni S.M."/>
            <person name="Nakano M."/>
            <person name="Shan H."/>
            <person name="Telgmann-Rauber A."/>
            <person name="Kanno A."/>
            <person name="Yue Z."/>
            <person name="Chen H."/>
            <person name="Li W."/>
            <person name="Chen Y."/>
            <person name="Xu X."/>
            <person name="Zhang Y."/>
            <person name="Luo S."/>
            <person name="Chen H."/>
            <person name="Gao J."/>
            <person name="Mao Z."/>
            <person name="Pires J.C."/>
            <person name="Luo M."/>
            <person name="Kudrna D."/>
            <person name="Wing R.A."/>
            <person name="Meyers B.C."/>
            <person name="Yi K."/>
            <person name="Kong H."/>
            <person name="Lavrijsen P."/>
            <person name="Sunseri F."/>
            <person name="Falavigna A."/>
            <person name="Ye Y."/>
            <person name="Leebens-Mack J.H."/>
            <person name="Chen G."/>
        </authorList>
    </citation>
    <scope>NUCLEOTIDE SEQUENCE [LARGE SCALE GENOMIC DNA]</scope>
    <source>
        <strain evidence="6">cv. DH0086</strain>
    </source>
</reference>
<feature type="compositionally biased region" description="Polar residues" evidence="3">
    <location>
        <begin position="339"/>
        <end position="348"/>
    </location>
</feature>
<dbReference type="EMBL" id="CM007390">
    <property type="protein sequence ID" value="ONK56504.1"/>
    <property type="molecule type" value="Genomic_DNA"/>
</dbReference>
<feature type="region of interest" description="Disordered" evidence="3">
    <location>
        <begin position="1"/>
        <end position="34"/>
    </location>
</feature>
<dbReference type="InterPro" id="IPR044759">
    <property type="entry name" value="bZIP_RF2"/>
</dbReference>
<dbReference type="OrthoDB" id="1878267at2759"/>
<dbReference type="Gramene" id="ONK56504">
    <property type="protein sequence ID" value="ONK56504"/>
    <property type="gene ID" value="A4U43_C10F9490"/>
</dbReference>
<protein>
    <recommendedName>
        <fullName evidence="4">BZIP domain-containing protein</fullName>
    </recommendedName>
</protein>
<dbReference type="PANTHER" id="PTHR46835:SF3">
    <property type="entry name" value="BASIC-LEUCINE ZIPPER (BZIP) TRANSCRIPTION FACTOR FAMILY PROTEIN"/>
    <property type="match status" value="1"/>
</dbReference>
<keyword evidence="2" id="KW-0804">Transcription</keyword>
<feature type="compositionally biased region" description="Low complexity" evidence="3">
    <location>
        <begin position="349"/>
        <end position="359"/>
    </location>
</feature>
<feature type="compositionally biased region" description="Basic residues" evidence="3">
    <location>
        <begin position="322"/>
        <end position="335"/>
    </location>
</feature>
<keyword evidence="1" id="KW-0805">Transcription regulation</keyword>
<dbReference type="GO" id="GO:0003700">
    <property type="term" value="F:DNA-binding transcription factor activity"/>
    <property type="evidence" value="ECO:0007669"/>
    <property type="project" value="InterPro"/>
</dbReference>
<dbReference type="Proteomes" id="UP000243459">
    <property type="component" value="Chromosome 10"/>
</dbReference>
<dbReference type="Gene3D" id="1.20.5.170">
    <property type="match status" value="1"/>
</dbReference>
<feature type="domain" description="BZIP" evidence="4">
    <location>
        <begin position="210"/>
        <end position="269"/>
    </location>
</feature>
<evidence type="ECO:0000259" key="4">
    <source>
        <dbReference type="SMART" id="SM00338"/>
    </source>
</evidence>
<evidence type="ECO:0000313" key="6">
    <source>
        <dbReference type="Proteomes" id="UP000243459"/>
    </source>
</evidence>
<evidence type="ECO:0000256" key="1">
    <source>
        <dbReference type="ARBA" id="ARBA00023015"/>
    </source>
</evidence>